<dbReference type="GO" id="GO:0032467">
    <property type="term" value="P:positive regulation of cytokinesis"/>
    <property type="evidence" value="ECO:0007669"/>
    <property type="project" value="InterPro"/>
</dbReference>
<dbReference type="InterPro" id="IPR026708">
    <property type="entry name" value="CSPP1"/>
</dbReference>
<proteinExistence type="predicted"/>
<feature type="transmembrane region" description="Helical" evidence="1">
    <location>
        <begin position="97"/>
        <end position="115"/>
    </location>
</feature>
<protein>
    <submittedName>
        <fullName evidence="2">Centrosome and spindle pole-associated protein 1</fullName>
    </submittedName>
</protein>
<evidence type="ECO:0000313" key="2">
    <source>
        <dbReference type="EMBL" id="KAK0134596.1"/>
    </source>
</evidence>
<dbReference type="EMBL" id="JAOPHQ010005695">
    <property type="protein sequence ID" value="KAK0134596.1"/>
    <property type="molecule type" value="Genomic_DNA"/>
</dbReference>
<keyword evidence="1" id="KW-1133">Transmembrane helix</keyword>
<keyword evidence="1" id="KW-0472">Membrane</keyword>
<dbReference type="PANTHER" id="PTHR21616:SF2">
    <property type="entry name" value="CENTROSOME AND SPINDLE POLE-ASSOCIATED PROTEIN 1"/>
    <property type="match status" value="1"/>
</dbReference>
<name>A0AA47NQI5_MERPO</name>
<organism evidence="2 3">
    <name type="scientific">Merluccius polli</name>
    <name type="common">Benguela hake</name>
    <name type="synonym">Merluccius cadenati</name>
    <dbReference type="NCBI Taxonomy" id="89951"/>
    <lineage>
        <taxon>Eukaryota</taxon>
        <taxon>Metazoa</taxon>
        <taxon>Chordata</taxon>
        <taxon>Craniata</taxon>
        <taxon>Vertebrata</taxon>
        <taxon>Euteleostomi</taxon>
        <taxon>Actinopterygii</taxon>
        <taxon>Neopterygii</taxon>
        <taxon>Teleostei</taxon>
        <taxon>Neoteleostei</taxon>
        <taxon>Acanthomorphata</taxon>
        <taxon>Zeiogadaria</taxon>
        <taxon>Gadariae</taxon>
        <taxon>Gadiformes</taxon>
        <taxon>Gadoidei</taxon>
        <taxon>Merlucciidae</taxon>
        <taxon>Merluccius</taxon>
    </lineage>
</organism>
<dbReference type="PANTHER" id="PTHR21616">
    <property type="entry name" value="CENTROSOME SPINDLE POLE ASSOCIATED PROTEIN"/>
    <property type="match status" value="1"/>
</dbReference>
<comment type="caution">
    <text evidence="2">The sequence shown here is derived from an EMBL/GenBank/DDBJ whole genome shotgun (WGS) entry which is preliminary data.</text>
</comment>
<dbReference type="GO" id="GO:0000922">
    <property type="term" value="C:spindle pole"/>
    <property type="evidence" value="ECO:0007669"/>
    <property type="project" value="InterPro"/>
</dbReference>
<gene>
    <name evidence="2" type="primary">CSPP1_2</name>
    <name evidence="2" type="ORF">N1851_029804</name>
</gene>
<keyword evidence="3" id="KW-1185">Reference proteome</keyword>
<evidence type="ECO:0000313" key="3">
    <source>
        <dbReference type="Proteomes" id="UP001174136"/>
    </source>
</evidence>
<accession>A0AA47NQI5</accession>
<keyword evidence="1" id="KW-0812">Transmembrane</keyword>
<dbReference type="GO" id="GO:0005874">
    <property type="term" value="C:microtubule"/>
    <property type="evidence" value="ECO:0007669"/>
    <property type="project" value="InterPro"/>
</dbReference>
<reference evidence="2" key="1">
    <citation type="journal article" date="2023" name="Front. Mar. Sci.">
        <title>A new Merluccius polli reference genome to investigate the effects of global change in West African waters.</title>
        <authorList>
            <person name="Mateo J.L."/>
            <person name="Blanco-Fernandez C."/>
            <person name="Garcia-Vazquez E."/>
            <person name="Machado-Schiaffino G."/>
        </authorList>
    </citation>
    <scope>NUCLEOTIDE SEQUENCE</scope>
    <source>
        <strain evidence="2">C29</strain>
        <tissue evidence="2">Fin</tissue>
    </source>
</reference>
<dbReference type="AlphaFoldDB" id="A0AA47NQI5"/>
<dbReference type="Proteomes" id="UP001174136">
    <property type="component" value="Unassembled WGS sequence"/>
</dbReference>
<evidence type="ECO:0000256" key="1">
    <source>
        <dbReference type="SAM" id="Phobius"/>
    </source>
</evidence>
<dbReference type="GO" id="GO:0005813">
    <property type="term" value="C:centrosome"/>
    <property type="evidence" value="ECO:0007669"/>
    <property type="project" value="InterPro"/>
</dbReference>
<sequence length="117" mass="13171">MKTKPDEGQQIHTTQYSLGIAIALFSDTVAVACLDAGAVEGMEASQVKKELYRLELLEQMAEQRRNKRKEKELEMRVAATGAVDPEKTVKFRPSTSPHLISMFSFICVIFCMVYVQL</sequence>